<evidence type="ECO:0000313" key="3">
    <source>
        <dbReference type="Proteomes" id="UP001236585"/>
    </source>
</evidence>
<keyword evidence="1" id="KW-0175">Coiled coil</keyword>
<reference evidence="2 3" key="1">
    <citation type="journal article" date="2023" name="Microbiol. Resour. Announc.">
        <title>Complete Genome Sequence of Mycobacterium wuenschmanii, a novel Nontuberculous Mycobacterium Isolated from a captive population of Amazon Milk Frogs.</title>
        <authorList>
            <person name="Hicks J."/>
            <person name="Zeineldin M."/>
            <person name="Ward H."/>
            <person name="Wuenschmann A."/>
            <person name="Camp P."/>
            <person name="Farrell D."/>
            <person name="Lehman K."/>
            <person name="Thacker T."/>
            <person name="Cuthbert E."/>
        </authorList>
    </citation>
    <scope>NUCLEOTIDE SEQUENCE [LARGE SCALE GENOMIC DNA]</scope>
    <source>
        <strain evidence="2 3">Wuenschmanii</strain>
    </source>
</reference>
<gene>
    <name evidence="2" type="ORF">PT015_12600</name>
</gene>
<sequence length="95" mass="10582">MAATNSSDDPLAGNVIPLTRRSEGAQAQLFAKLLRRDIETMKRKVAKAESAWERRCEADGYVDPPKRLVVVRERLTEARRMLSALNARFPRSGGG</sequence>
<protein>
    <submittedName>
        <fullName evidence="2">Uncharacterized protein</fullName>
    </submittedName>
</protein>
<accession>A0ABY8VUG8</accession>
<proteinExistence type="predicted"/>
<dbReference type="EMBL" id="CP126981">
    <property type="protein sequence ID" value="WIM85793.1"/>
    <property type="molecule type" value="Genomic_DNA"/>
</dbReference>
<dbReference type="Proteomes" id="UP001236585">
    <property type="component" value="Chromosome"/>
</dbReference>
<keyword evidence="3" id="KW-1185">Reference proteome</keyword>
<feature type="coiled-coil region" evidence="1">
    <location>
        <begin position="31"/>
        <end position="88"/>
    </location>
</feature>
<organism evidence="2 3">
    <name type="scientific">Candidatus Mycobacterium wuenschmannii</name>
    <dbReference type="NCBI Taxonomy" id="3027808"/>
    <lineage>
        <taxon>Bacteria</taxon>
        <taxon>Bacillati</taxon>
        <taxon>Actinomycetota</taxon>
        <taxon>Actinomycetes</taxon>
        <taxon>Mycobacteriales</taxon>
        <taxon>Mycobacteriaceae</taxon>
        <taxon>Mycobacterium</taxon>
    </lineage>
</organism>
<evidence type="ECO:0000313" key="2">
    <source>
        <dbReference type="EMBL" id="WIM85793.1"/>
    </source>
</evidence>
<evidence type="ECO:0000256" key="1">
    <source>
        <dbReference type="SAM" id="Coils"/>
    </source>
</evidence>
<name>A0ABY8VUG8_9MYCO</name>
<dbReference type="RefSeq" id="WP_285184840.1">
    <property type="nucleotide sequence ID" value="NZ_CP126981.1"/>
</dbReference>